<reference evidence="1" key="2">
    <citation type="submission" date="2020-05" db="UniProtKB">
        <authorList>
            <consortium name="EnsemblMetazoa"/>
        </authorList>
    </citation>
    <scope>IDENTIFICATION</scope>
    <source>
        <strain evidence="1">CM1001059</strain>
    </source>
</reference>
<reference evidence="2" key="1">
    <citation type="submission" date="2014-01" db="EMBL/GenBank/DDBJ databases">
        <title>The Genome Sequence of Anopheles melas CM1001059_A (V2).</title>
        <authorList>
            <consortium name="The Broad Institute Genomics Platform"/>
            <person name="Neafsey D.E."/>
            <person name="Besansky N."/>
            <person name="Howell P."/>
            <person name="Walton C."/>
            <person name="Young S.K."/>
            <person name="Zeng Q."/>
            <person name="Gargeya S."/>
            <person name="Fitzgerald M."/>
            <person name="Haas B."/>
            <person name="Abouelleil A."/>
            <person name="Allen A.W."/>
            <person name="Alvarado L."/>
            <person name="Arachchi H.M."/>
            <person name="Berlin A.M."/>
            <person name="Chapman S.B."/>
            <person name="Gainer-Dewar J."/>
            <person name="Goldberg J."/>
            <person name="Griggs A."/>
            <person name="Gujja S."/>
            <person name="Hansen M."/>
            <person name="Howarth C."/>
            <person name="Imamovic A."/>
            <person name="Ireland A."/>
            <person name="Larimer J."/>
            <person name="McCowan C."/>
            <person name="Murphy C."/>
            <person name="Pearson M."/>
            <person name="Poon T.W."/>
            <person name="Priest M."/>
            <person name="Roberts A."/>
            <person name="Saif S."/>
            <person name="Shea T."/>
            <person name="Sisk P."/>
            <person name="Sykes S."/>
            <person name="Wortman J."/>
            <person name="Nusbaum C."/>
            <person name="Birren B."/>
        </authorList>
    </citation>
    <scope>NUCLEOTIDE SEQUENCE [LARGE SCALE GENOMIC DNA]</scope>
    <source>
        <strain evidence="2">CM1001059</strain>
    </source>
</reference>
<sequence>MKPMYVIARRSVSMRDNRFSYAKVGTLRRSLSNASFRLNMRRRSRMLAARRCAIEATRRRVFLVDPLDGAGWAPRGESRWLTKLPTCCRGQIAIYFQHRLSNHYPCR</sequence>
<protein>
    <submittedName>
        <fullName evidence="1">Uncharacterized protein</fullName>
    </submittedName>
</protein>
<dbReference type="Proteomes" id="UP000075902">
    <property type="component" value="Unassembled WGS sequence"/>
</dbReference>
<dbReference type="AlphaFoldDB" id="A0A182TDS6"/>
<dbReference type="VEuPathDB" id="VectorBase:AMEC000506"/>
<proteinExistence type="predicted"/>
<dbReference type="EnsemblMetazoa" id="AMEC000506-RA">
    <property type="protein sequence ID" value="AMEC000506-PA"/>
    <property type="gene ID" value="AMEC000506"/>
</dbReference>
<name>A0A182TDS6_9DIPT</name>
<keyword evidence="2" id="KW-1185">Reference proteome</keyword>
<evidence type="ECO:0000313" key="1">
    <source>
        <dbReference type="EnsemblMetazoa" id="AMEC000506-PA"/>
    </source>
</evidence>
<organism evidence="1 2">
    <name type="scientific">Anopheles melas</name>
    <dbReference type="NCBI Taxonomy" id="34690"/>
    <lineage>
        <taxon>Eukaryota</taxon>
        <taxon>Metazoa</taxon>
        <taxon>Ecdysozoa</taxon>
        <taxon>Arthropoda</taxon>
        <taxon>Hexapoda</taxon>
        <taxon>Insecta</taxon>
        <taxon>Pterygota</taxon>
        <taxon>Neoptera</taxon>
        <taxon>Endopterygota</taxon>
        <taxon>Diptera</taxon>
        <taxon>Nematocera</taxon>
        <taxon>Culicoidea</taxon>
        <taxon>Culicidae</taxon>
        <taxon>Anophelinae</taxon>
        <taxon>Anopheles</taxon>
    </lineage>
</organism>
<evidence type="ECO:0000313" key="2">
    <source>
        <dbReference type="Proteomes" id="UP000075902"/>
    </source>
</evidence>
<accession>A0A182TDS6</accession>